<protein>
    <submittedName>
        <fullName evidence="2">Gp246</fullName>
    </submittedName>
</protein>
<organism evidence="2 3">
    <name type="scientific">Bacillus phage G</name>
    <dbReference type="NCBI Taxonomy" id="2884420"/>
    <lineage>
        <taxon>Viruses</taxon>
        <taxon>Duplodnaviria</taxon>
        <taxon>Heunggongvirae</taxon>
        <taxon>Uroviricota</taxon>
        <taxon>Caudoviricetes</taxon>
        <taxon>Donellivirus</taxon>
        <taxon>Donellivirus gee</taxon>
    </lineage>
</organism>
<evidence type="ECO:0000313" key="3">
    <source>
        <dbReference type="Proteomes" id="UP000009273"/>
    </source>
</evidence>
<dbReference type="RefSeq" id="YP_009015549.1">
    <property type="nucleotide sequence ID" value="NC_023719.1"/>
</dbReference>
<evidence type="ECO:0000313" key="2">
    <source>
        <dbReference type="EMBL" id="AEO93505.1"/>
    </source>
</evidence>
<dbReference type="KEGG" id="vg:18563461"/>
<sequence length="191" mass="21504">MAKKSFFERIGVVKTEESVDHIAARLEDIDLSEYEGATSFEEEFVPTVELHGEDFLTIEQVYEKANLTDTEKSIFKVDEYSKVLPDGMTTDMKRASVIGILAASKLSIDDLIEDANERMAALQSIKVLTSENTSNIVSKNEERIVELLQEVDNLKQENNDRKSSQEKQDALLDEEITIVNGIKKFIAPESV</sequence>
<feature type="coiled-coil region" evidence="1">
    <location>
        <begin position="137"/>
        <end position="174"/>
    </location>
</feature>
<dbReference type="EMBL" id="JN638751">
    <property type="protein sequence ID" value="AEO93505.1"/>
    <property type="molecule type" value="Genomic_DNA"/>
</dbReference>
<name>G3M9Y7_9CAUD</name>
<reference evidence="2 3" key="1">
    <citation type="submission" date="2011-09" db="EMBL/GenBank/DDBJ databases">
        <authorList>
            <person name="Pope W.H."/>
            <person name="Pedulla M.L."/>
            <person name="Ford M.E."/>
            <person name="Peebles C.L."/>
            <person name="Hatfull G.H."/>
            <person name="Hendrix R.W."/>
        </authorList>
    </citation>
    <scope>NUCLEOTIDE SEQUENCE [LARGE SCALE GENOMIC DNA]</scope>
    <source>
        <strain evidence="2">G</strain>
    </source>
</reference>
<accession>G3M9Y7</accession>
<keyword evidence="3" id="KW-1185">Reference proteome</keyword>
<evidence type="ECO:0000256" key="1">
    <source>
        <dbReference type="SAM" id="Coils"/>
    </source>
</evidence>
<keyword evidence="1" id="KW-0175">Coiled coil</keyword>
<gene>
    <name evidence="2" type="primary">246</name>
    <name evidence="2" type="ORF">G_246</name>
</gene>
<proteinExistence type="predicted"/>
<dbReference type="Proteomes" id="UP000009273">
    <property type="component" value="Segment"/>
</dbReference>
<dbReference type="GeneID" id="18563461"/>